<sequence length="158" mass="18718">MKEIAHPDALQVLKEDFFWDKSDEFAPFGSDEGSDAFSHFYEWKKEHPDIDAIEYIRELLIKDIGIDSSDLEYIDANSIPEEVRSVIIEEIDFELITIYFGQILLTATIDSETKRLTQIVIKRQLSDYVLEYWFYGDLYLIEQRKRILQKELEVLENL</sequence>
<organism evidence="1 2">
    <name type="scientific">Xanthocytophaga flava</name>
    <dbReference type="NCBI Taxonomy" id="3048013"/>
    <lineage>
        <taxon>Bacteria</taxon>
        <taxon>Pseudomonadati</taxon>
        <taxon>Bacteroidota</taxon>
        <taxon>Cytophagia</taxon>
        <taxon>Cytophagales</taxon>
        <taxon>Rhodocytophagaceae</taxon>
        <taxon>Xanthocytophaga</taxon>
    </lineage>
</organism>
<evidence type="ECO:0000313" key="2">
    <source>
        <dbReference type="Proteomes" id="UP001241110"/>
    </source>
</evidence>
<dbReference type="RefSeq" id="WP_313980470.1">
    <property type="nucleotide sequence ID" value="NZ_JASJOS010000006.1"/>
</dbReference>
<reference evidence="1" key="1">
    <citation type="submission" date="2023-05" db="EMBL/GenBank/DDBJ databases">
        <authorList>
            <person name="Zhang X."/>
        </authorList>
    </citation>
    <scope>NUCLEOTIDE SEQUENCE</scope>
    <source>
        <strain evidence="1">YF14B1</strain>
    </source>
</reference>
<dbReference type="AlphaFoldDB" id="A0AAE3U728"/>
<accession>A0AAE3U728</accession>
<gene>
    <name evidence="1" type="ORF">QNI16_15805</name>
</gene>
<name>A0AAE3U728_9BACT</name>
<protein>
    <submittedName>
        <fullName evidence="1">Uncharacterized protein</fullName>
    </submittedName>
</protein>
<evidence type="ECO:0000313" key="1">
    <source>
        <dbReference type="EMBL" id="MDJ1481966.1"/>
    </source>
</evidence>
<proteinExistence type="predicted"/>
<comment type="caution">
    <text evidence="1">The sequence shown here is derived from an EMBL/GenBank/DDBJ whole genome shotgun (WGS) entry which is preliminary data.</text>
</comment>
<dbReference type="Proteomes" id="UP001241110">
    <property type="component" value="Unassembled WGS sequence"/>
</dbReference>
<dbReference type="EMBL" id="JASJOS010000006">
    <property type="protein sequence ID" value="MDJ1481966.1"/>
    <property type="molecule type" value="Genomic_DNA"/>
</dbReference>